<dbReference type="Proteomes" id="UP000006426">
    <property type="component" value="Plasmid pmppla107"/>
</dbReference>
<protein>
    <recommendedName>
        <fullName evidence="3">DUF2971 domain-containing protein</fullName>
    </recommendedName>
</protein>
<dbReference type="GeneID" id="39474238"/>
<reference evidence="1 2" key="1">
    <citation type="journal article" date="2011" name="PLoS Pathog.">
        <title>Dynamic evolution of pathogenicity revealed by sequencing and comparative genomics of 19 Pseudomonas syringae isolates.</title>
        <authorList>
            <person name="Baltrus D.A."/>
            <person name="Nishimura M.T."/>
            <person name="Romanchuk A."/>
            <person name="Chang J.H."/>
            <person name="Mukhtar M.S."/>
            <person name="Cherkis K."/>
            <person name="Roach J."/>
            <person name="Grant S.R."/>
            <person name="Jones C.D."/>
            <person name="Dangl J.L."/>
        </authorList>
    </citation>
    <scope>NUCLEOTIDE SEQUENCE [LARGE SCALE GENOMIC DNA]</scope>
    <source>
        <strain evidence="1 2">M301315</strain>
    </source>
</reference>
<dbReference type="EMBL" id="CP031226">
    <property type="protein sequence ID" value="AXH60205.1"/>
    <property type="molecule type" value="Genomic_DNA"/>
</dbReference>
<accession>A0AAD0PWT8</accession>
<evidence type="ECO:0000313" key="1">
    <source>
        <dbReference type="EMBL" id="AXH60205.1"/>
    </source>
</evidence>
<dbReference type="AlphaFoldDB" id="A0AAD0PWT8"/>
<proteinExistence type="predicted"/>
<name>A0AAD0PWT8_PSEAV</name>
<gene>
    <name evidence="1" type="ORF">PLA107_034020</name>
</gene>
<sequence>MKVYKYFPKNRALDLANNKFYLRFTQPAHLNDGFEFSPEEEQDSADFTVELFKLYDSLFRTGAVAPSIRLALTRKPCVDQINRFIYANSFAHPKEYIINCLAAATKKQREILQSIHNGKFNQDLKSTGKSRQIVNKSIQRLQSSERSVRSLHENNNLEHYSEVNQKITKAFAECAFSVYEFARSWKDSYLDYFIDKNQEQLTRNHRFPLQMIKNDGFHEVCQAVFLNMFIPLGDGMYNKYEFMRRNSHHKFGILSLGMDIDNPELWDNYSSSIVGARDGYCIEFDLDEMFDFSTSSSRVHYYSSPSERRNQRNEIHITNRSDLSLDGHISSARLFQKPKEGIDVFLGTERSWENEKEFRVVAKIDDSKPYLNDSLKYRLLPYNPKSITAIKIGDGADQSLVDIITQFCKSHGIKILKKRIENELLSEPTIQ</sequence>
<dbReference type="RefSeq" id="WP_005742681.1">
    <property type="nucleotide sequence ID" value="NZ_CP031226.1"/>
</dbReference>
<keyword evidence="1" id="KW-0614">Plasmid</keyword>
<organism evidence="1 2">
    <name type="scientific">Pseudomonas amygdali pv. lachrymans str. M301315</name>
    <dbReference type="NCBI Taxonomy" id="629260"/>
    <lineage>
        <taxon>Bacteria</taxon>
        <taxon>Pseudomonadati</taxon>
        <taxon>Pseudomonadota</taxon>
        <taxon>Gammaproteobacteria</taxon>
        <taxon>Pseudomonadales</taxon>
        <taxon>Pseudomonadaceae</taxon>
        <taxon>Pseudomonas</taxon>
        <taxon>Pseudomonas amygdali</taxon>
    </lineage>
</organism>
<evidence type="ECO:0008006" key="3">
    <source>
        <dbReference type="Google" id="ProtNLM"/>
    </source>
</evidence>
<evidence type="ECO:0000313" key="2">
    <source>
        <dbReference type="Proteomes" id="UP000006426"/>
    </source>
</evidence>
<geneLocation type="plasmid" evidence="2">
    <name>pmppla107</name>
</geneLocation>